<protein>
    <submittedName>
        <fullName evidence="2">FkbM family methyltransferase</fullName>
        <ecNumber evidence="2">2.1.1.-</ecNumber>
    </submittedName>
</protein>
<keyword evidence="2" id="KW-0808">Transferase</keyword>
<dbReference type="PANTHER" id="PTHR34203">
    <property type="entry name" value="METHYLTRANSFERASE, FKBM FAMILY PROTEIN"/>
    <property type="match status" value="1"/>
</dbReference>
<dbReference type="InterPro" id="IPR006342">
    <property type="entry name" value="FkbM_mtfrase"/>
</dbReference>
<evidence type="ECO:0000313" key="3">
    <source>
        <dbReference type="Proteomes" id="UP001171606"/>
    </source>
</evidence>
<evidence type="ECO:0000313" key="2">
    <source>
        <dbReference type="EMBL" id="MDN7929934.1"/>
    </source>
</evidence>
<dbReference type="GO" id="GO:0008168">
    <property type="term" value="F:methyltransferase activity"/>
    <property type="evidence" value="ECO:0007669"/>
    <property type="project" value="UniProtKB-KW"/>
</dbReference>
<dbReference type="RefSeq" id="WP_226241895.1">
    <property type="nucleotide sequence ID" value="NZ_CABVPT010000001.1"/>
</dbReference>
<gene>
    <name evidence="2" type="ORF">QZM52_01380</name>
</gene>
<dbReference type="GO" id="GO:0032259">
    <property type="term" value="P:methylation"/>
    <property type="evidence" value="ECO:0007669"/>
    <property type="project" value="UniProtKB-KW"/>
</dbReference>
<keyword evidence="3" id="KW-1185">Reference proteome</keyword>
<evidence type="ECO:0000259" key="1">
    <source>
        <dbReference type="Pfam" id="PF05050"/>
    </source>
</evidence>
<keyword evidence="2" id="KW-0489">Methyltransferase</keyword>
<dbReference type="GeneID" id="67907677"/>
<organism evidence="2 3">
    <name type="scientific">Burkholderia metallica</name>
    <dbReference type="NCBI Taxonomy" id="488729"/>
    <lineage>
        <taxon>Bacteria</taxon>
        <taxon>Pseudomonadati</taxon>
        <taxon>Pseudomonadota</taxon>
        <taxon>Betaproteobacteria</taxon>
        <taxon>Burkholderiales</taxon>
        <taxon>Burkholderiaceae</taxon>
        <taxon>Burkholderia</taxon>
        <taxon>Burkholderia cepacia complex</taxon>
    </lineage>
</organism>
<sequence>MNNYEDGVVMPLYEDRMCRHGKMLFNSNDEFVGRSLSLYGEWSEPEAFLFMQMVRQGDTVVEAGANIGSHTVMLSKTVGDNGTVFAFEPQRHTFQLLNANLALNERLNVRAFQYAVGDVDETVEFPIVDPRLPNNFGGSSLLMSHAVAEQVPLRTIDSLRLPRLDFLKADVEGFEIQTIRGAQDSIRTLRPIVYLEYLNHYTGDSSKSFLEYFAPLGYRVWYFITPVYNRLNFRGNPENVFDGIWSFDLVCVPRERGEMHGLVEVTPDNEGVCRDPDAWRRVRFVPA</sequence>
<accession>A0ABT8P4B7</accession>
<dbReference type="Proteomes" id="UP001171606">
    <property type="component" value="Unassembled WGS sequence"/>
</dbReference>
<dbReference type="Pfam" id="PF05050">
    <property type="entry name" value="Methyltransf_21"/>
    <property type="match status" value="1"/>
</dbReference>
<dbReference type="InterPro" id="IPR029063">
    <property type="entry name" value="SAM-dependent_MTases_sf"/>
</dbReference>
<name>A0ABT8P4B7_9BURK</name>
<feature type="domain" description="Methyltransferase FkbM" evidence="1">
    <location>
        <begin position="63"/>
        <end position="219"/>
    </location>
</feature>
<reference evidence="2" key="1">
    <citation type="submission" date="2023-07" db="EMBL/GenBank/DDBJ databases">
        <title>A collection of bacterial strains from the Burkholderia cepacia Research Laboratory and Repository.</title>
        <authorList>
            <person name="Lipuma J."/>
            <person name="Spilker T."/>
            <person name="Caverly L."/>
        </authorList>
    </citation>
    <scope>NUCLEOTIDE SEQUENCE</scope>
    <source>
        <strain evidence="2">AU42020</strain>
    </source>
</reference>
<proteinExistence type="predicted"/>
<dbReference type="EMBL" id="JAUJSQ010000001">
    <property type="protein sequence ID" value="MDN7929934.1"/>
    <property type="molecule type" value="Genomic_DNA"/>
</dbReference>
<comment type="caution">
    <text evidence="2">The sequence shown here is derived from an EMBL/GenBank/DDBJ whole genome shotgun (WGS) entry which is preliminary data.</text>
</comment>
<dbReference type="Gene3D" id="3.40.50.150">
    <property type="entry name" value="Vaccinia Virus protein VP39"/>
    <property type="match status" value="1"/>
</dbReference>
<dbReference type="SUPFAM" id="SSF53335">
    <property type="entry name" value="S-adenosyl-L-methionine-dependent methyltransferases"/>
    <property type="match status" value="1"/>
</dbReference>
<dbReference type="EC" id="2.1.1.-" evidence="2"/>
<dbReference type="NCBIfam" id="TIGR01444">
    <property type="entry name" value="fkbM_fam"/>
    <property type="match status" value="1"/>
</dbReference>
<dbReference type="PANTHER" id="PTHR34203:SF15">
    <property type="entry name" value="SLL1173 PROTEIN"/>
    <property type="match status" value="1"/>
</dbReference>
<dbReference type="InterPro" id="IPR052514">
    <property type="entry name" value="SAM-dependent_MTase"/>
</dbReference>